<proteinExistence type="predicted"/>
<keyword evidence="3" id="KW-1185">Reference proteome</keyword>
<name>A0A7D9LR95_PARCT</name>
<evidence type="ECO:0000256" key="1">
    <source>
        <dbReference type="SAM" id="MobiDB-lite"/>
    </source>
</evidence>
<dbReference type="Proteomes" id="UP001152795">
    <property type="component" value="Unassembled WGS sequence"/>
</dbReference>
<feature type="region of interest" description="Disordered" evidence="1">
    <location>
        <begin position="117"/>
        <end position="144"/>
    </location>
</feature>
<feature type="compositionally biased region" description="Polar residues" evidence="1">
    <location>
        <begin position="265"/>
        <end position="281"/>
    </location>
</feature>
<organism evidence="2 3">
    <name type="scientific">Paramuricea clavata</name>
    <name type="common">Red gorgonian</name>
    <name type="synonym">Violescent sea-whip</name>
    <dbReference type="NCBI Taxonomy" id="317549"/>
    <lineage>
        <taxon>Eukaryota</taxon>
        <taxon>Metazoa</taxon>
        <taxon>Cnidaria</taxon>
        <taxon>Anthozoa</taxon>
        <taxon>Octocorallia</taxon>
        <taxon>Malacalcyonacea</taxon>
        <taxon>Plexauridae</taxon>
        <taxon>Paramuricea</taxon>
    </lineage>
</organism>
<accession>A0A7D9LR95</accession>
<reference evidence="2" key="1">
    <citation type="submission" date="2020-04" db="EMBL/GenBank/DDBJ databases">
        <authorList>
            <person name="Alioto T."/>
            <person name="Alioto T."/>
            <person name="Gomez Garrido J."/>
        </authorList>
    </citation>
    <scope>NUCLEOTIDE SEQUENCE</scope>
    <source>
        <strain evidence="2">A484AB</strain>
    </source>
</reference>
<dbReference type="PANTHER" id="PTHR33244">
    <property type="entry name" value="INTEGRASE CATALYTIC DOMAIN-CONTAINING PROTEIN-RELATED"/>
    <property type="match status" value="1"/>
</dbReference>
<feature type="compositionally biased region" description="Basic and acidic residues" evidence="1">
    <location>
        <begin position="117"/>
        <end position="126"/>
    </location>
</feature>
<comment type="caution">
    <text evidence="2">The sequence shown here is derived from an EMBL/GenBank/DDBJ whole genome shotgun (WGS) entry which is preliminary data.</text>
</comment>
<dbReference type="EMBL" id="CACRXK020023406">
    <property type="protein sequence ID" value="CAB4037730.1"/>
    <property type="molecule type" value="Genomic_DNA"/>
</dbReference>
<gene>
    <name evidence="2" type="ORF">PACLA_8A064074</name>
</gene>
<evidence type="ECO:0000313" key="3">
    <source>
        <dbReference type="Proteomes" id="UP001152795"/>
    </source>
</evidence>
<feature type="compositionally biased region" description="Polar residues" evidence="1">
    <location>
        <begin position="290"/>
        <end position="301"/>
    </location>
</feature>
<sequence>MSYRDTPLENGYSPAELLFGRKIQTTLPVVSQHLVPTWSYLVAVREKEERIKKRQKKNYDFRNKVKTLQQIEPDCPVWIPDRKESGTIINKFETPRSYVVKTPTTTVQRNRRHLIEDPSKNSREELQEATSTTSGAAVPENNPGYYTRSGRLSAPPDRLLYIVNVSIILLNSSTNTTLPGTTEQFVLNKYREDVGRNYNRITIFIATKTDCINYHLFEIGESLEAESSDNNHDSEDDDDRIIDETVNNAHSSQHDRRLRQAKWKQTTLEEVSGPSTCSTFPITCGDEQRPSTSNTLPSTHD</sequence>
<dbReference type="AlphaFoldDB" id="A0A7D9LR95"/>
<protein>
    <submittedName>
        <fullName evidence="2">Uncharacterized protein</fullName>
    </submittedName>
</protein>
<feature type="non-terminal residue" evidence="2">
    <location>
        <position position="301"/>
    </location>
</feature>
<evidence type="ECO:0000313" key="2">
    <source>
        <dbReference type="EMBL" id="CAB4037730.1"/>
    </source>
</evidence>
<dbReference type="PANTHER" id="PTHR33244:SF3">
    <property type="entry name" value="PEPTIDASE A2 DOMAIN-CONTAINING PROTEIN"/>
    <property type="match status" value="1"/>
</dbReference>
<dbReference type="OrthoDB" id="6066423at2759"/>
<feature type="region of interest" description="Disordered" evidence="1">
    <location>
        <begin position="265"/>
        <end position="301"/>
    </location>
</feature>